<gene>
    <name evidence="8" type="ORF">M9Y10_005023</name>
</gene>
<keyword evidence="9" id="KW-1185">Reference proteome</keyword>
<dbReference type="InterPro" id="IPR023398">
    <property type="entry name" value="TIF_eIF4e-like"/>
</dbReference>
<evidence type="ECO:0000256" key="1">
    <source>
        <dbReference type="ARBA" id="ARBA00009860"/>
    </source>
</evidence>
<evidence type="ECO:0000256" key="7">
    <source>
        <dbReference type="SAM" id="MobiDB-lite"/>
    </source>
</evidence>
<dbReference type="Pfam" id="PF01652">
    <property type="entry name" value="IF4E"/>
    <property type="match status" value="1"/>
</dbReference>
<feature type="region of interest" description="Disordered" evidence="7">
    <location>
        <begin position="1"/>
        <end position="65"/>
    </location>
</feature>
<keyword evidence="3" id="KW-0810">Translation regulation</keyword>
<evidence type="ECO:0000256" key="3">
    <source>
        <dbReference type="ARBA" id="ARBA00022845"/>
    </source>
</evidence>
<sequence length="288" mass="33875">MSAFNFKPEKVPQQQQNQQPHNQQPQNQQSPIQQQQPTVQLANQQQSPPSAPPPSQETKLERKKSLTNLSSNVKTRYEFPDIWKFWLILVSSQQSSRQYQIEEIFSFRISDYFFHYYHALPKLSELKNVNNKNISLALFKDQIKPAWEDPKNQGGGYYSFTISLNDKGEEEKKDDDEKKADTNKELDDLKKPIDKIWFFMLLRIIGNSLQEEFKDRVSINGIYMKLKPNNNAYDMQIWVGPSQREPNTDTDFINNIVNFCKEYANYDFNIPRQGIMKPTFVSFQSKKK</sequence>
<dbReference type="EMBL" id="JAPFFF010000011">
    <property type="protein sequence ID" value="KAK8878258.1"/>
    <property type="molecule type" value="Genomic_DNA"/>
</dbReference>
<dbReference type="InterPro" id="IPR001040">
    <property type="entry name" value="TIF_eIF_4E"/>
</dbReference>
<dbReference type="SUPFAM" id="SSF55418">
    <property type="entry name" value="eIF4e-like"/>
    <property type="match status" value="1"/>
</dbReference>
<dbReference type="Gene3D" id="3.30.760.10">
    <property type="entry name" value="RNA Cap, Translation Initiation Factor Eif4e"/>
    <property type="match status" value="1"/>
</dbReference>
<keyword evidence="2 6" id="KW-0396">Initiation factor</keyword>
<evidence type="ECO:0000256" key="6">
    <source>
        <dbReference type="RuleBase" id="RU004374"/>
    </source>
</evidence>
<keyword evidence="4 6" id="KW-0694">RNA-binding</keyword>
<proteinExistence type="inferred from homology"/>
<keyword evidence="5 6" id="KW-0648">Protein biosynthesis</keyword>
<evidence type="ECO:0000256" key="2">
    <source>
        <dbReference type="ARBA" id="ARBA00022540"/>
    </source>
</evidence>
<protein>
    <submittedName>
        <fullName evidence="8">Uncharacterized protein</fullName>
    </submittedName>
</protein>
<feature type="compositionally biased region" description="Low complexity" evidence="7">
    <location>
        <begin position="12"/>
        <end position="37"/>
    </location>
</feature>
<dbReference type="PANTHER" id="PTHR11960">
    <property type="entry name" value="EUKARYOTIC TRANSLATION INITIATION FACTOR 4E RELATED"/>
    <property type="match status" value="1"/>
</dbReference>
<evidence type="ECO:0000313" key="9">
    <source>
        <dbReference type="Proteomes" id="UP001470230"/>
    </source>
</evidence>
<dbReference type="PANTHER" id="PTHR11960:SF8">
    <property type="entry name" value="EUKARYOTIC TRANSLATION INITIATION FACTOR 4E1-RELATED"/>
    <property type="match status" value="1"/>
</dbReference>
<comment type="similarity">
    <text evidence="1 6">Belongs to the eukaryotic initiation factor 4E family.</text>
</comment>
<organism evidence="8 9">
    <name type="scientific">Tritrichomonas musculus</name>
    <dbReference type="NCBI Taxonomy" id="1915356"/>
    <lineage>
        <taxon>Eukaryota</taxon>
        <taxon>Metamonada</taxon>
        <taxon>Parabasalia</taxon>
        <taxon>Tritrichomonadida</taxon>
        <taxon>Tritrichomonadidae</taxon>
        <taxon>Tritrichomonas</taxon>
    </lineage>
</organism>
<evidence type="ECO:0000256" key="4">
    <source>
        <dbReference type="ARBA" id="ARBA00022884"/>
    </source>
</evidence>
<reference evidence="8 9" key="1">
    <citation type="submission" date="2024-04" db="EMBL/GenBank/DDBJ databases">
        <title>Tritrichomonas musculus Genome.</title>
        <authorList>
            <person name="Alves-Ferreira E."/>
            <person name="Grigg M."/>
            <person name="Lorenzi H."/>
            <person name="Galac M."/>
        </authorList>
    </citation>
    <scope>NUCLEOTIDE SEQUENCE [LARGE SCALE GENOMIC DNA]</scope>
    <source>
        <strain evidence="8 9">EAF2021</strain>
    </source>
</reference>
<comment type="caution">
    <text evidence="8">The sequence shown here is derived from an EMBL/GenBank/DDBJ whole genome shotgun (WGS) entry which is preliminary data.</text>
</comment>
<evidence type="ECO:0000256" key="5">
    <source>
        <dbReference type="ARBA" id="ARBA00022917"/>
    </source>
</evidence>
<accession>A0ABR2JLG4</accession>
<name>A0ABR2JLG4_9EUKA</name>
<evidence type="ECO:0000313" key="8">
    <source>
        <dbReference type="EMBL" id="KAK8878258.1"/>
    </source>
</evidence>
<dbReference type="Proteomes" id="UP001470230">
    <property type="component" value="Unassembled WGS sequence"/>
</dbReference>